<dbReference type="Gene3D" id="1.20.1250.20">
    <property type="entry name" value="MFS general substrate transporter like domains"/>
    <property type="match status" value="1"/>
</dbReference>
<evidence type="ECO:0000256" key="1">
    <source>
        <dbReference type="ARBA" id="ARBA00044504"/>
    </source>
</evidence>
<dbReference type="InterPro" id="IPR036259">
    <property type="entry name" value="MFS_trans_sf"/>
</dbReference>
<keyword evidence="2" id="KW-1133">Transmembrane helix</keyword>
<dbReference type="RefSeq" id="XP_016492191.1">
    <property type="nucleotide sequence ID" value="XM_016636705.1"/>
</dbReference>
<dbReference type="PaxDb" id="4097-A0A1S4BTI6"/>
<sequence>MEQREMKELIPLHQTIIKMEDHHQQQQKYPHDISLNVPINRRKKGGIITMPFIIANEALESTASYGLLPNMTKYLMKDYRMGITTAQNLLFFWSAATNFLPLIGAFVADSYLGRFVTIGLGCIFSLLDDLKERFDKVDCSRIFQIHREITTDRQGTSSISTYFSKGEPKEHDKHYIYN</sequence>
<keyword evidence="2" id="KW-0472">Membrane</keyword>
<feature type="transmembrane region" description="Helical" evidence="2">
    <location>
        <begin position="86"/>
        <end position="105"/>
    </location>
</feature>
<dbReference type="KEGG" id="nta:107811717"/>
<dbReference type="OrthoDB" id="8904098at2759"/>
<accession>A0A1S4BTI6</accession>
<reference evidence="3" key="1">
    <citation type="submission" date="2025-08" db="UniProtKB">
        <authorList>
            <consortium name="RefSeq"/>
        </authorList>
    </citation>
    <scope>IDENTIFICATION</scope>
</reference>
<gene>
    <name evidence="3" type="primary">LOC107811717</name>
</gene>
<comment type="similarity">
    <text evidence="1">Belongs to the major facilitator superfamily. Phosphate:H(+) symporter (TC 2.A.1.9) family.</text>
</comment>
<dbReference type="STRING" id="4097.A0A1S4BTI6"/>
<dbReference type="PANTHER" id="PTHR11654">
    <property type="entry name" value="OLIGOPEPTIDE TRANSPORTER-RELATED"/>
    <property type="match status" value="1"/>
</dbReference>
<dbReference type="AlphaFoldDB" id="A0A1S4BTI6"/>
<proteinExistence type="inferred from homology"/>
<evidence type="ECO:0000313" key="3">
    <source>
        <dbReference type="RefSeq" id="XP_016492191.1"/>
    </source>
</evidence>
<protein>
    <submittedName>
        <fullName evidence="3">Protein NRT1/ PTR FAMILY 1.1-like</fullName>
    </submittedName>
</protein>
<organism evidence="3">
    <name type="scientific">Nicotiana tabacum</name>
    <name type="common">Common tobacco</name>
    <dbReference type="NCBI Taxonomy" id="4097"/>
    <lineage>
        <taxon>Eukaryota</taxon>
        <taxon>Viridiplantae</taxon>
        <taxon>Streptophyta</taxon>
        <taxon>Embryophyta</taxon>
        <taxon>Tracheophyta</taxon>
        <taxon>Spermatophyta</taxon>
        <taxon>Magnoliopsida</taxon>
        <taxon>eudicotyledons</taxon>
        <taxon>Gunneridae</taxon>
        <taxon>Pentapetalae</taxon>
        <taxon>asterids</taxon>
        <taxon>lamiids</taxon>
        <taxon>Solanales</taxon>
        <taxon>Solanaceae</taxon>
        <taxon>Nicotianoideae</taxon>
        <taxon>Nicotianeae</taxon>
        <taxon>Nicotiana</taxon>
    </lineage>
</organism>
<dbReference type="SMR" id="A0A1S4BTI6"/>
<name>A0A1S4BTI6_TOBAC</name>
<evidence type="ECO:0000256" key="2">
    <source>
        <dbReference type="SAM" id="Phobius"/>
    </source>
</evidence>
<keyword evidence="2" id="KW-0812">Transmembrane</keyword>